<evidence type="ECO:0008006" key="3">
    <source>
        <dbReference type="Google" id="ProtNLM"/>
    </source>
</evidence>
<reference evidence="1 2" key="1">
    <citation type="submission" date="2023-12" db="EMBL/GenBank/DDBJ databases">
        <title>the genome sequence of Hyalangium sp. s54d21.</title>
        <authorList>
            <person name="Zhang X."/>
        </authorList>
    </citation>
    <scope>NUCLEOTIDE SEQUENCE [LARGE SCALE GENOMIC DNA]</scope>
    <source>
        <strain evidence="2">s54d21</strain>
    </source>
</reference>
<accession>A0ABU5HA07</accession>
<dbReference type="EMBL" id="JAXIVS010000010">
    <property type="protein sequence ID" value="MDY7230141.1"/>
    <property type="molecule type" value="Genomic_DNA"/>
</dbReference>
<evidence type="ECO:0000313" key="1">
    <source>
        <dbReference type="EMBL" id="MDY7230141.1"/>
    </source>
</evidence>
<organism evidence="1 2">
    <name type="scientific">Hyalangium rubrum</name>
    <dbReference type="NCBI Taxonomy" id="3103134"/>
    <lineage>
        <taxon>Bacteria</taxon>
        <taxon>Pseudomonadati</taxon>
        <taxon>Myxococcota</taxon>
        <taxon>Myxococcia</taxon>
        <taxon>Myxococcales</taxon>
        <taxon>Cystobacterineae</taxon>
        <taxon>Archangiaceae</taxon>
        <taxon>Hyalangium</taxon>
    </lineage>
</organism>
<gene>
    <name evidence="1" type="ORF">SYV04_27345</name>
</gene>
<comment type="caution">
    <text evidence="1">The sequence shown here is derived from an EMBL/GenBank/DDBJ whole genome shotgun (WGS) entry which is preliminary data.</text>
</comment>
<dbReference type="Proteomes" id="UP001291309">
    <property type="component" value="Unassembled WGS sequence"/>
</dbReference>
<dbReference type="RefSeq" id="WP_321548863.1">
    <property type="nucleotide sequence ID" value="NZ_JAXIVS010000010.1"/>
</dbReference>
<proteinExistence type="predicted"/>
<keyword evidence="2" id="KW-1185">Reference proteome</keyword>
<evidence type="ECO:0000313" key="2">
    <source>
        <dbReference type="Proteomes" id="UP001291309"/>
    </source>
</evidence>
<name>A0ABU5HA07_9BACT</name>
<protein>
    <recommendedName>
        <fullName evidence="3">STAS/SEC14 domain-containing protein</fullName>
    </recommendedName>
</protein>
<sequence>MSATKEWTFGTHHARWENPDLLRVTFRGPTRVEDVDNLFAIYRALVTERPIFVIADISRSTIDKAARERFSHTIRAEWFHGIIYVGADALQRAITKAIVLALYLAGNWRVDVEFADTEEEAMGIISRIRRARGVEPREVSATRALMEEPRAQA</sequence>